<feature type="transmembrane region" description="Helical" evidence="1">
    <location>
        <begin position="114"/>
        <end position="136"/>
    </location>
</feature>
<protein>
    <recommendedName>
        <fullName evidence="4">PQ loop repeat family protein</fullName>
    </recommendedName>
</protein>
<evidence type="ECO:0000313" key="3">
    <source>
        <dbReference type="Proteomes" id="UP001470230"/>
    </source>
</evidence>
<feature type="transmembrane region" description="Helical" evidence="1">
    <location>
        <begin position="197"/>
        <end position="216"/>
    </location>
</feature>
<evidence type="ECO:0008006" key="4">
    <source>
        <dbReference type="Google" id="ProtNLM"/>
    </source>
</evidence>
<keyword evidence="1" id="KW-0812">Transmembrane</keyword>
<feature type="transmembrane region" description="Helical" evidence="1">
    <location>
        <begin position="50"/>
        <end position="68"/>
    </location>
</feature>
<organism evidence="2 3">
    <name type="scientific">Tritrichomonas musculus</name>
    <dbReference type="NCBI Taxonomy" id="1915356"/>
    <lineage>
        <taxon>Eukaryota</taxon>
        <taxon>Metamonada</taxon>
        <taxon>Parabasalia</taxon>
        <taxon>Tritrichomonadida</taxon>
        <taxon>Tritrichomonadidae</taxon>
        <taxon>Tritrichomonas</taxon>
    </lineage>
</organism>
<evidence type="ECO:0000313" key="2">
    <source>
        <dbReference type="EMBL" id="KAK8898711.1"/>
    </source>
</evidence>
<evidence type="ECO:0000256" key="1">
    <source>
        <dbReference type="SAM" id="Phobius"/>
    </source>
</evidence>
<feature type="transmembrane region" description="Helical" evidence="1">
    <location>
        <begin position="259"/>
        <end position="281"/>
    </location>
</feature>
<feature type="transmembrane region" description="Helical" evidence="1">
    <location>
        <begin position="80"/>
        <end position="102"/>
    </location>
</feature>
<gene>
    <name evidence="2" type="ORF">M9Y10_001003</name>
</gene>
<proteinExistence type="predicted"/>
<sequence>MNPDTMRRESNYYLLLFSGLQMLCILYYDYDLSYGSTTWQANVGEKLYPIFKYGALSLFLNGLIYHCISKPLYRGTSGIPLNYICVLLNINQICSVLCFFYPLMKYNPENGYTIFQFFIYVPTTIFGILLNIYGWSSKPYPAITLTGSWLLSRRRDWGLVGVFLAAAQLVLIFWTSIKCFYDPDSAKRRYGDYYNVYTASLFIMVVGALGYHVLALKVSKGKCNCHDTLKYITLSFALLELIGFIMYCYSCTEANQTKIFYYHALFFSVGMIVSALGNTYISWKKFDDDITIFESGNYIKV</sequence>
<keyword evidence="1" id="KW-0472">Membrane</keyword>
<feature type="transmembrane region" description="Helical" evidence="1">
    <location>
        <begin position="228"/>
        <end position="247"/>
    </location>
</feature>
<keyword evidence="3" id="KW-1185">Reference proteome</keyword>
<keyword evidence="1" id="KW-1133">Transmembrane helix</keyword>
<dbReference type="Proteomes" id="UP001470230">
    <property type="component" value="Unassembled WGS sequence"/>
</dbReference>
<accession>A0ABR2L6S4</accession>
<name>A0ABR2L6S4_9EUKA</name>
<comment type="caution">
    <text evidence="2">The sequence shown here is derived from an EMBL/GenBank/DDBJ whole genome shotgun (WGS) entry which is preliminary data.</text>
</comment>
<reference evidence="2 3" key="1">
    <citation type="submission" date="2024-04" db="EMBL/GenBank/DDBJ databases">
        <title>Tritrichomonas musculus Genome.</title>
        <authorList>
            <person name="Alves-Ferreira E."/>
            <person name="Grigg M."/>
            <person name="Lorenzi H."/>
            <person name="Galac M."/>
        </authorList>
    </citation>
    <scope>NUCLEOTIDE SEQUENCE [LARGE SCALE GENOMIC DNA]</scope>
    <source>
        <strain evidence="2 3">EAF2021</strain>
    </source>
</reference>
<feature type="transmembrane region" description="Helical" evidence="1">
    <location>
        <begin position="12"/>
        <end position="30"/>
    </location>
</feature>
<dbReference type="EMBL" id="JAPFFF010000001">
    <property type="protein sequence ID" value="KAK8898711.1"/>
    <property type="molecule type" value="Genomic_DNA"/>
</dbReference>
<feature type="transmembrane region" description="Helical" evidence="1">
    <location>
        <begin position="157"/>
        <end position="177"/>
    </location>
</feature>